<feature type="domain" description="Ig-like" evidence="12">
    <location>
        <begin position="249"/>
        <end position="333"/>
    </location>
</feature>
<evidence type="ECO:0000256" key="10">
    <source>
        <dbReference type="SAM" id="MobiDB-lite"/>
    </source>
</evidence>
<evidence type="ECO:0000256" key="7">
    <source>
        <dbReference type="ARBA" id="ARBA00023136"/>
    </source>
</evidence>
<dbReference type="PROSITE" id="PS50853">
    <property type="entry name" value="FN3"/>
    <property type="match status" value="6"/>
</dbReference>
<dbReference type="InterPro" id="IPR013098">
    <property type="entry name" value="Ig_I-set"/>
</dbReference>
<feature type="domain" description="Ig-like" evidence="12">
    <location>
        <begin position="64"/>
        <end position="143"/>
    </location>
</feature>
<dbReference type="InterPro" id="IPR021012">
    <property type="entry name" value="Dscam1_C"/>
</dbReference>
<dbReference type="Proteomes" id="UP001642540">
    <property type="component" value="Unassembled WGS sequence"/>
</dbReference>
<feature type="domain" description="Ig-like" evidence="12">
    <location>
        <begin position="536"/>
        <end position="628"/>
    </location>
</feature>
<dbReference type="SMART" id="SM00408">
    <property type="entry name" value="IGc2"/>
    <property type="match status" value="8"/>
</dbReference>
<evidence type="ECO:0000256" key="11">
    <source>
        <dbReference type="SAM" id="Phobius"/>
    </source>
</evidence>
<feature type="domain" description="Fibronectin type-III" evidence="13">
    <location>
        <begin position="942"/>
        <end position="1036"/>
    </location>
</feature>
<feature type="domain" description="Fibronectin type-III" evidence="13">
    <location>
        <begin position="637"/>
        <end position="732"/>
    </location>
</feature>
<feature type="domain" description="Fibronectin type-III" evidence="13">
    <location>
        <begin position="842"/>
        <end position="938"/>
    </location>
</feature>
<evidence type="ECO:0000256" key="8">
    <source>
        <dbReference type="ARBA" id="ARBA00023157"/>
    </source>
</evidence>
<feature type="compositionally biased region" description="Pro residues" evidence="10">
    <location>
        <begin position="1553"/>
        <end position="1566"/>
    </location>
</feature>
<evidence type="ECO:0000256" key="4">
    <source>
        <dbReference type="ARBA" id="ARBA00022737"/>
    </source>
</evidence>
<feature type="compositionally biased region" description="Basic and acidic residues" evidence="10">
    <location>
        <begin position="1620"/>
        <end position="1631"/>
    </location>
</feature>
<dbReference type="InterPro" id="IPR003598">
    <property type="entry name" value="Ig_sub2"/>
</dbReference>
<dbReference type="Pfam" id="PF13927">
    <property type="entry name" value="Ig_3"/>
    <property type="match status" value="4"/>
</dbReference>
<protein>
    <recommendedName>
        <fullName evidence="16">Down syndrome cell adhesion molecule-like protein Dscam2</fullName>
    </recommendedName>
</protein>
<feature type="domain" description="Ig-like" evidence="12">
    <location>
        <begin position="1"/>
        <end position="62"/>
    </location>
</feature>
<feature type="compositionally biased region" description="Low complexity" evidence="10">
    <location>
        <begin position="1567"/>
        <end position="1576"/>
    </location>
</feature>
<evidence type="ECO:0000259" key="12">
    <source>
        <dbReference type="PROSITE" id="PS50835"/>
    </source>
</evidence>
<evidence type="ECO:0000256" key="5">
    <source>
        <dbReference type="ARBA" id="ARBA00022889"/>
    </source>
</evidence>
<dbReference type="InterPro" id="IPR003961">
    <property type="entry name" value="FN3_dom"/>
</dbReference>
<evidence type="ECO:0000256" key="9">
    <source>
        <dbReference type="ARBA" id="ARBA00023319"/>
    </source>
</evidence>
<dbReference type="SMART" id="SM00060">
    <property type="entry name" value="FN3"/>
    <property type="match status" value="6"/>
</dbReference>
<dbReference type="InterPro" id="IPR036179">
    <property type="entry name" value="Ig-like_dom_sf"/>
</dbReference>
<keyword evidence="6 11" id="KW-1133">Transmembrane helix</keyword>
<keyword evidence="7 11" id="KW-0472">Membrane</keyword>
<feature type="domain" description="Fibronectin type-III" evidence="13">
    <location>
        <begin position="1128"/>
        <end position="1220"/>
    </location>
</feature>
<accession>A0ABP1QU41</accession>
<dbReference type="CDD" id="cd20956">
    <property type="entry name" value="IgI_4_Dscam"/>
    <property type="match status" value="1"/>
</dbReference>
<sequence length="1647" mass="179986">MTLWYKFADGSTREPVELNERVKQLGGTLIIREAKVDDSGKYLCVVSNSVGEESVETVLTVTAPLAATVEPAVQTMDFGRPATFTCHYQGSPVKNVTWMKDGKRIQTTESVIRIDAVRREDKGMYQCFVRNDQDSAQSTSELKLGGRFDPPRLTFKFREEILQPGPTVSLKCKATGNPSPEIVWELDSKKVTNGERVAVGQYATATGEVVSHLNITNVHSNDGGLYKCTAVSKVGSAYHAARLNVHGLPHVKPMEKAQVVAGETFQITCPVAGYPIDAVVWEKDNRVLPINRRQAVFPNGTLIIENVQRASDQGTYTCVARNAQGYTSRGNLEVQVMVPPHIVPFSFGEDDYPKQAGTHTSLQCLVDQGDTPLTINWVFHGKELSSQMGVETTKIGKRNNLLSIESIAPFHAGTYTCVATNKAGQTNYSAVLVVQVPPRWIVEPTDRAFAQGSDSRIECKADGFPKPTVTWKKAAGDGPMDYRDLKGSAPGMRVEDGALVIAAVPKQAEGYYLCEANNGIGAGLSAVIYLSVQAPPQFEIKFRNQTARRGEPAILQCEAKGEKPIGILWSRDGKRLDPKADPRYTIREEILGNGVLSDLSVKRAERSDSAVFACVATNAFGSDETSINLIVQEPPETPFGLKVLDKSGRSVQLAWNEPYGGNSPITRFYIEYKMSKSDWNTGKDRVLVPGSQTMAGVYNLRPATTYHLRLVAENEIGTSEASQSVTIITAEEAPSGPPQTIQVEPVDQHTLKVTWKPPLREEWNGEIMGYYVGYKLASSDKPYLFETVEFSREVGKEHHLMVSNLKTYTEYSVVVQAFNRVGPGPMSKEITQHTAEGKPDQPPQDISCTTLTSQSIRVSWTSPPLASANGVIKGYKVIYGPASTWYDDKTKEVKVTAASEIILHGLKKYTDYNITILAYTNGGDGKASEAISCHTEQDVPGSPMAVKASVMSVDSVLLSWQPPAQPNGIVTQYTVYIRTVEPKESEPKAQKIPNFQTTYEMSGLKRKERYEFWVTASTPIGEGSASKSVTISPSNKVPAKIASFAEKIVATHREDVKLPCQSVGVPAPEIKWKVKGQPLTQSDRLRLLPDGSLLIKEVTRKDAGDYHCRAENSFGQDAIMHSLVVQAPPQPPSISLSGTTGTSITVRLKSPMDSAPLHGMTVHYKQDFGEWETTQISPTTNEYTLEGLSCGTRYQLYATSFNSIGTGEASDILNTRTKGAKPGVPPAQKFIEVSQNSVTLHLSAWDDGGCPMLYFVVEYKARHQGEWTMVSNSVKPSGNYVVLDLTPATWYQLRVTAHNNVGFTQAEFEFATLTIMGNILAPPSREDSRDFTSEWITFISGNLNLVVPVVTAVIVIFTALITICALRRGKTDNIHKDEGLYAQPDMRGMTLKREYRDELGYIAPPNRKLPPVPGSNYSTCDRIKKGPGGPDEEICPYATFHLLGFREEMDPSKLAQTLPHPPGHGHHRGGSQSAPRGTSTTRYGRGPVGSGVVSSVAGGGTVGPNGIVLPPNNVFSPEYDDPANIEDEYGYNSPNRRGSLGRRSMGMRTVPIPESPSPPPPPPPRPQDSTPQSTPSHNQSAQSANDSKDSNELSEAECDRDPLIRNRNSIGGASPGNNTEEMRRLLEKNEAAHPIPNGLTPYDTVNV</sequence>
<dbReference type="EMBL" id="CAXLJM020000046">
    <property type="protein sequence ID" value="CAL8111483.1"/>
    <property type="molecule type" value="Genomic_DNA"/>
</dbReference>
<name>A0ABP1QU41_9HEXA</name>
<feature type="domain" description="Ig-like" evidence="12">
    <location>
        <begin position="438"/>
        <end position="531"/>
    </location>
</feature>
<dbReference type="SUPFAM" id="SSF48726">
    <property type="entry name" value="Immunoglobulin"/>
    <property type="match status" value="8"/>
</dbReference>
<comment type="caution">
    <text evidence="14">The sequence shown here is derived from an EMBL/GenBank/DDBJ whole genome shotgun (WGS) entry which is preliminary data.</text>
</comment>
<feature type="compositionally biased region" description="Basic and acidic residues" evidence="10">
    <location>
        <begin position="1586"/>
        <end position="1604"/>
    </location>
</feature>
<feature type="compositionally biased region" description="Polar residues" evidence="10">
    <location>
        <begin position="1471"/>
        <end position="1482"/>
    </location>
</feature>
<proteinExistence type="predicted"/>
<feature type="compositionally biased region" description="Acidic residues" evidence="10">
    <location>
        <begin position="1518"/>
        <end position="1529"/>
    </location>
</feature>
<evidence type="ECO:0000256" key="2">
    <source>
        <dbReference type="ARBA" id="ARBA00022692"/>
    </source>
</evidence>
<feature type="domain" description="Ig-like" evidence="12">
    <location>
        <begin position="151"/>
        <end position="244"/>
    </location>
</feature>
<reference evidence="14 15" key="1">
    <citation type="submission" date="2024-08" db="EMBL/GenBank/DDBJ databases">
        <authorList>
            <person name="Cucini C."/>
            <person name="Frati F."/>
        </authorList>
    </citation>
    <scope>NUCLEOTIDE SEQUENCE [LARGE SCALE GENOMIC DNA]</scope>
</reference>
<feature type="region of interest" description="Disordered" evidence="10">
    <location>
        <begin position="1453"/>
        <end position="1647"/>
    </location>
</feature>
<dbReference type="CDD" id="cd20958">
    <property type="entry name" value="IgI_5_Dscam"/>
    <property type="match status" value="1"/>
</dbReference>
<evidence type="ECO:0000313" key="15">
    <source>
        <dbReference type="Proteomes" id="UP001642540"/>
    </source>
</evidence>
<dbReference type="PANTHER" id="PTHR10075:SF14">
    <property type="entry name" value="CELL ADHESION MOLECULE DSCAM2-RELATED"/>
    <property type="match status" value="1"/>
</dbReference>
<comment type="subcellular location">
    <subcellularLocation>
        <location evidence="1">Membrane</location>
        <topology evidence="1">Single-pass membrane protein</topology>
    </subcellularLocation>
</comment>
<keyword evidence="15" id="KW-1185">Reference proteome</keyword>
<evidence type="ECO:0000313" key="14">
    <source>
        <dbReference type="EMBL" id="CAL8111483.1"/>
    </source>
</evidence>
<evidence type="ECO:0008006" key="16">
    <source>
        <dbReference type="Google" id="ProtNLM"/>
    </source>
</evidence>
<feature type="compositionally biased region" description="Low complexity" evidence="10">
    <location>
        <begin position="1536"/>
        <end position="1552"/>
    </location>
</feature>
<dbReference type="SMART" id="SM00409">
    <property type="entry name" value="IG"/>
    <property type="match status" value="8"/>
</dbReference>
<dbReference type="Pfam" id="PF07679">
    <property type="entry name" value="I-set"/>
    <property type="match status" value="4"/>
</dbReference>
<keyword evidence="3" id="KW-0732">Signal</keyword>
<organism evidence="14 15">
    <name type="scientific">Orchesella dallaii</name>
    <dbReference type="NCBI Taxonomy" id="48710"/>
    <lineage>
        <taxon>Eukaryota</taxon>
        <taxon>Metazoa</taxon>
        <taxon>Ecdysozoa</taxon>
        <taxon>Arthropoda</taxon>
        <taxon>Hexapoda</taxon>
        <taxon>Collembola</taxon>
        <taxon>Entomobryomorpha</taxon>
        <taxon>Entomobryoidea</taxon>
        <taxon>Orchesellidae</taxon>
        <taxon>Orchesellinae</taxon>
        <taxon>Orchesella</taxon>
    </lineage>
</organism>
<dbReference type="Pfam" id="PF25059">
    <property type="entry name" value="FN3_DSCAM-DSCAML_C"/>
    <property type="match status" value="1"/>
</dbReference>
<dbReference type="InterPro" id="IPR036116">
    <property type="entry name" value="FN3_sf"/>
</dbReference>
<dbReference type="Gene3D" id="2.60.40.10">
    <property type="entry name" value="Immunoglobulins"/>
    <property type="match status" value="14"/>
</dbReference>
<feature type="domain" description="Fibronectin type-III" evidence="13">
    <location>
        <begin position="1224"/>
        <end position="1318"/>
    </location>
</feature>
<dbReference type="InterPro" id="IPR013783">
    <property type="entry name" value="Ig-like_fold"/>
</dbReference>
<feature type="domain" description="Fibronectin type-III" evidence="13">
    <location>
        <begin position="737"/>
        <end position="837"/>
    </location>
</feature>
<gene>
    <name evidence="14" type="ORF">ODALV1_LOCUS15078</name>
</gene>
<dbReference type="InterPro" id="IPR056754">
    <property type="entry name" value="DSCAM/DSCAML_C"/>
</dbReference>
<dbReference type="Pfam" id="PF00041">
    <property type="entry name" value="fn3"/>
    <property type="match status" value="5"/>
</dbReference>
<dbReference type="SUPFAM" id="SSF49265">
    <property type="entry name" value="Fibronectin type III"/>
    <property type="match status" value="3"/>
</dbReference>
<dbReference type="Pfam" id="PF12355">
    <property type="entry name" value="Dscam_C"/>
    <property type="match status" value="1"/>
</dbReference>
<dbReference type="InterPro" id="IPR003599">
    <property type="entry name" value="Ig_sub"/>
</dbReference>
<dbReference type="InterPro" id="IPR007110">
    <property type="entry name" value="Ig-like_dom"/>
</dbReference>
<dbReference type="PROSITE" id="PS50835">
    <property type="entry name" value="IG_LIKE"/>
    <property type="match status" value="8"/>
</dbReference>
<keyword evidence="5" id="KW-0130">Cell adhesion</keyword>
<evidence type="ECO:0000256" key="6">
    <source>
        <dbReference type="ARBA" id="ARBA00022989"/>
    </source>
</evidence>
<dbReference type="PANTHER" id="PTHR10075">
    <property type="entry name" value="BASIGIN RELATED"/>
    <property type="match status" value="1"/>
</dbReference>
<evidence type="ECO:0000256" key="3">
    <source>
        <dbReference type="ARBA" id="ARBA00022729"/>
    </source>
</evidence>
<keyword evidence="9" id="KW-0393">Immunoglobulin domain</keyword>
<feature type="transmembrane region" description="Helical" evidence="11">
    <location>
        <begin position="1345"/>
        <end position="1366"/>
    </location>
</feature>
<keyword evidence="4" id="KW-0677">Repeat</keyword>
<evidence type="ECO:0000259" key="13">
    <source>
        <dbReference type="PROSITE" id="PS50853"/>
    </source>
</evidence>
<feature type="domain" description="Ig-like" evidence="12">
    <location>
        <begin position="340"/>
        <end position="433"/>
    </location>
</feature>
<evidence type="ECO:0000256" key="1">
    <source>
        <dbReference type="ARBA" id="ARBA00004167"/>
    </source>
</evidence>
<dbReference type="CDD" id="cd00063">
    <property type="entry name" value="FN3"/>
    <property type="match status" value="6"/>
</dbReference>
<keyword evidence="2 11" id="KW-0812">Transmembrane</keyword>
<feature type="compositionally biased region" description="Polar residues" evidence="10">
    <location>
        <begin position="1606"/>
        <end position="1619"/>
    </location>
</feature>
<feature type="domain" description="Ig-like" evidence="12">
    <location>
        <begin position="1038"/>
        <end position="1126"/>
    </location>
</feature>
<keyword evidence="8" id="KW-1015">Disulfide bond</keyword>